<dbReference type="AlphaFoldDB" id="A0AAW1IX97"/>
<evidence type="ECO:0000313" key="3">
    <source>
        <dbReference type="Proteomes" id="UP001458880"/>
    </source>
</evidence>
<dbReference type="InterPro" id="IPR044822">
    <property type="entry name" value="Myb_DNA-bind_4"/>
</dbReference>
<sequence length="147" mass="17568">MAKYNFHITWEQCENKFKYLKKRTKRQLDNNRTTGRGRATWEFFDRMDQLFSTKPEITPIQVCSAGCLEDKIQDSPEPPEISNCGTSIPVSLSPDNIIRRKKRNRKEDSEPIWFKHFREDCEERHQERIEVQNKFLTIFQTLVDKNA</sequence>
<keyword evidence="3" id="KW-1185">Reference proteome</keyword>
<comment type="caution">
    <text evidence="2">The sequence shown here is derived from an EMBL/GenBank/DDBJ whole genome shotgun (WGS) entry which is preliminary data.</text>
</comment>
<keyword evidence="2" id="KW-0238">DNA-binding</keyword>
<evidence type="ECO:0000259" key="1">
    <source>
        <dbReference type="Pfam" id="PF13837"/>
    </source>
</evidence>
<protein>
    <submittedName>
        <fullName evidence="2">Myb/SANT-like DNA-binding domain</fullName>
    </submittedName>
</protein>
<feature type="domain" description="Myb/SANT-like DNA-binding" evidence="1">
    <location>
        <begin position="1"/>
        <end position="50"/>
    </location>
</feature>
<dbReference type="EMBL" id="JASPKY010000508">
    <property type="protein sequence ID" value="KAK9694595.1"/>
    <property type="molecule type" value="Genomic_DNA"/>
</dbReference>
<evidence type="ECO:0000313" key="2">
    <source>
        <dbReference type="EMBL" id="KAK9694595.1"/>
    </source>
</evidence>
<organism evidence="2 3">
    <name type="scientific">Popillia japonica</name>
    <name type="common">Japanese beetle</name>
    <dbReference type="NCBI Taxonomy" id="7064"/>
    <lineage>
        <taxon>Eukaryota</taxon>
        <taxon>Metazoa</taxon>
        <taxon>Ecdysozoa</taxon>
        <taxon>Arthropoda</taxon>
        <taxon>Hexapoda</taxon>
        <taxon>Insecta</taxon>
        <taxon>Pterygota</taxon>
        <taxon>Neoptera</taxon>
        <taxon>Endopterygota</taxon>
        <taxon>Coleoptera</taxon>
        <taxon>Polyphaga</taxon>
        <taxon>Scarabaeiformia</taxon>
        <taxon>Scarabaeidae</taxon>
        <taxon>Rutelinae</taxon>
        <taxon>Popillia</taxon>
    </lineage>
</organism>
<name>A0AAW1IX97_POPJA</name>
<dbReference type="Proteomes" id="UP001458880">
    <property type="component" value="Unassembled WGS sequence"/>
</dbReference>
<accession>A0AAW1IX97</accession>
<dbReference type="GO" id="GO:0003677">
    <property type="term" value="F:DNA binding"/>
    <property type="evidence" value="ECO:0007669"/>
    <property type="project" value="UniProtKB-KW"/>
</dbReference>
<proteinExistence type="predicted"/>
<reference evidence="2 3" key="1">
    <citation type="journal article" date="2024" name="BMC Genomics">
        <title>De novo assembly and annotation of Popillia japonica's genome with initial clues to its potential as an invasive pest.</title>
        <authorList>
            <person name="Cucini C."/>
            <person name="Boschi S."/>
            <person name="Funari R."/>
            <person name="Cardaioli E."/>
            <person name="Iannotti N."/>
            <person name="Marturano G."/>
            <person name="Paoli F."/>
            <person name="Bruttini M."/>
            <person name="Carapelli A."/>
            <person name="Frati F."/>
            <person name="Nardi F."/>
        </authorList>
    </citation>
    <scope>NUCLEOTIDE SEQUENCE [LARGE SCALE GENOMIC DNA]</scope>
    <source>
        <strain evidence="2">DMR45628</strain>
    </source>
</reference>
<dbReference type="Pfam" id="PF13837">
    <property type="entry name" value="Myb_DNA-bind_4"/>
    <property type="match status" value="1"/>
</dbReference>
<gene>
    <name evidence="2" type="ORF">QE152_g33434</name>
</gene>